<protein>
    <recommendedName>
        <fullName evidence="2">Metallo-beta-lactamase domain-containing protein</fullName>
    </recommendedName>
</protein>
<dbReference type="InterPro" id="IPR036866">
    <property type="entry name" value="RibonucZ/Hydroxyglut_hydro"/>
</dbReference>
<evidence type="ECO:0000259" key="2">
    <source>
        <dbReference type="SMART" id="SM00849"/>
    </source>
</evidence>
<dbReference type="Gene3D" id="1.20.58.670">
    <property type="entry name" value="Dsl1p vesicle tethering complex, Tip20p subunit, domain D"/>
    <property type="match status" value="1"/>
</dbReference>
<organism evidence="3 4">
    <name type="scientific">Ancylostoma caninum</name>
    <name type="common">Dog hookworm</name>
    <dbReference type="NCBI Taxonomy" id="29170"/>
    <lineage>
        <taxon>Eukaryota</taxon>
        <taxon>Metazoa</taxon>
        <taxon>Ecdysozoa</taxon>
        <taxon>Nematoda</taxon>
        <taxon>Chromadorea</taxon>
        <taxon>Rhabditida</taxon>
        <taxon>Rhabditina</taxon>
        <taxon>Rhabditomorpha</taxon>
        <taxon>Strongyloidea</taxon>
        <taxon>Ancylostomatidae</taxon>
        <taxon>Ancylostomatinae</taxon>
        <taxon>Ancylostoma</taxon>
    </lineage>
</organism>
<dbReference type="Pfam" id="PF00753">
    <property type="entry name" value="Lactamase_B"/>
    <property type="match status" value="1"/>
</dbReference>
<sequence length="933" mass="106344">MSQDHSMDDDDFSSESNGQPIPAELSKVAREIDIEANVVSEELAVLEESYPQILATLQGFKRDLLFMREEVCTLRSRYESFVKSFLKLVEKNCPELIPQLQALSRKQVQLKRLKWVNRGRDLLSSCRTLMKDTRCDWTKLTEIFRNACLHAQEHIELTDNSHVTFIDGLNSLAPDLNEFARKHAKEILDTIKYPFEDSIDTRAFTDEASTIANILSLIYSIAEHTKEGTGYDEICRVLLDPIGIRFAFHFYGDRKTNDMTKPQWYLSQTLNWIQVNMPFFETVQGIVIKEHNLSKSPASVFLKYLSELSISKTKTLLKQEKVLEDVLLFSHLIDECISYETQLHDMDPDGYASNILSLFCERTVLSRWIEIENECCLDRMDEMLSAPDRWQNRFRSMEDADEFLVCNCADSFVSMLQSQQNRVRLLPDDLAQRRFLDLQLLLTDDFRKRLAQIARQSESPWSEPFPNVMNAIWYLRHVVEEWSDSCLLSGITSTGGRAVFDESSAMFKHVWNQMAEDVVTSLRVQTIDVIKPYQQHFWCVMEPRLGNTSRDITDIFCPVLMKVRTTFANTGAQISKASLEELFKRMSSALATVILEEIVDVTPFSAEGATQMLFDMENGLIPILSHIFSRCGVPPNMYYDEAFITLLGSLKLLSLSWAVITLLKDEIDQLPEEVADEKLFEMKIYGVNKERAKNLIRLRSDIEKGMDELRYPNTVIAIFFTCLTFIALFPEDLSSMSQPIVNQLIVGYAREGGKYVATGSVTLVRSRDVNILVDCGDPWNGDEILQRLSEFGVEKEGINIVVVTHGHIDHCGNLGLFKSAKIYMASNIAVNGEYDSLSEENPIMLTPDVDLNRCPGHTDHDLIVVVRNTELGCVVVAGDIFESEDDAEQWKAVSAYPEKQQKSREKILELADWIIPGHGTLFKNTKTCSANGD</sequence>
<evidence type="ECO:0000313" key="4">
    <source>
        <dbReference type="Proteomes" id="UP000252519"/>
    </source>
</evidence>
<dbReference type="OrthoDB" id="239865at2759"/>
<dbReference type="STRING" id="29170.A0A368GJA7"/>
<comment type="caution">
    <text evidence="3">The sequence shown here is derived from an EMBL/GenBank/DDBJ whole genome shotgun (WGS) entry which is preliminary data.</text>
</comment>
<dbReference type="Gene3D" id="3.60.15.10">
    <property type="entry name" value="Ribonuclease Z/Hydroxyacylglutathione hydrolase-like"/>
    <property type="match status" value="1"/>
</dbReference>
<dbReference type="InterPro" id="IPR042044">
    <property type="entry name" value="EXOC6PINT-1/Sec15/Tip20_C_dom2"/>
</dbReference>
<dbReference type="PANTHER" id="PTHR13520:SF0">
    <property type="entry name" value="RAD50-INTERACTING PROTEIN 1"/>
    <property type="match status" value="1"/>
</dbReference>
<dbReference type="PANTHER" id="PTHR13520">
    <property type="entry name" value="RAD50-INTERACTING PROTEIN 1 RINT-1"/>
    <property type="match status" value="1"/>
</dbReference>
<dbReference type="AlphaFoldDB" id="A0A368GJA7"/>
<dbReference type="GO" id="GO:0006888">
    <property type="term" value="P:endoplasmic reticulum to Golgi vesicle-mediated transport"/>
    <property type="evidence" value="ECO:0007669"/>
    <property type="project" value="InterPro"/>
</dbReference>
<accession>A0A368GJA7</accession>
<feature type="domain" description="Metallo-beta-lactamase" evidence="2">
    <location>
        <begin position="758"/>
        <end position="918"/>
    </location>
</feature>
<dbReference type="SMART" id="SM00849">
    <property type="entry name" value="Lactamase_B"/>
    <property type="match status" value="1"/>
</dbReference>
<dbReference type="GO" id="GO:0060628">
    <property type="term" value="P:regulation of ER to Golgi vesicle-mediated transport"/>
    <property type="evidence" value="ECO:0007669"/>
    <property type="project" value="TreeGrafter"/>
</dbReference>
<evidence type="ECO:0000313" key="3">
    <source>
        <dbReference type="EMBL" id="RCN42927.1"/>
    </source>
</evidence>
<proteinExistence type="predicted"/>
<feature type="region of interest" description="Disordered" evidence="1">
    <location>
        <begin position="1"/>
        <end position="20"/>
    </location>
</feature>
<dbReference type="GO" id="GO:0006890">
    <property type="term" value="P:retrograde vesicle-mediated transport, Golgi to endoplasmic reticulum"/>
    <property type="evidence" value="ECO:0007669"/>
    <property type="project" value="InterPro"/>
</dbReference>
<evidence type="ECO:0000256" key="1">
    <source>
        <dbReference type="SAM" id="MobiDB-lite"/>
    </source>
</evidence>
<dbReference type="InterPro" id="IPR007528">
    <property type="entry name" value="RINT1_Tip20"/>
</dbReference>
<dbReference type="Pfam" id="PF04437">
    <property type="entry name" value="RINT1_TIP1"/>
    <property type="match status" value="1"/>
</dbReference>
<dbReference type="GO" id="GO:0070939">
    <property type="term" value="C:Dsl1/NZR complex"/>
    <property type="evidence" value="ECO:0007669"/>
    <property type="project" value="InterPro"/>
</dbReference>
<dbReference type="EMBL" id="JOJR01000174">
    <property type="protein sequence ID" value="RCN42927.1"/>
    <property type="molecule type" value="Genomic_DNA"/>
</dbReference>
<dbReference type="CDD" id="cd07711">
    <property type="entry name" value="MBLAC1-like_MBL-fold"/>
    <property type="match status" value="1"/>
</dbReference>
<dbReference type="PROSITE" id="PS51386">
    <property type="entry name" value="RINT1_TIP20"/>
    <property type="match status" value="1"/>
</dbReference>
<dbReference type="Proteomes" id="UP000252519">
    <property type="component" value="Unassembled WGS sequence"/>
</dbReference>
<keyword evidence="4" id="KW-1185">Reference proteome</keyword>
<dbReference type="InterPro" id="IPR001279">
    <property type="entry name" value="Metallo-B-lactamas"/>
</dbReference>
<gene>
    <name evidence="3" type="ORF">ANCCAN_11061</name>
</gene>
<reference evidence="3 4" key="1">
    <citation type="submission" date="2014-10" db="EMBL/GenBank/DDBJ databases">
        <title>Draft genome of the hookworm Ancylostoma caninum.</title>
        <authorList>
            <person name="Mitreva M."/>
        </authorList>
    </citation>
    <scope>NUCLEOTIDE SEQUENCE [LARGE SCALE GENOMIC DNA]</scope>
    <source>
        <strain evidence="3 4">Baltimore</strain>
    </source>
</reference>
<dbReference type="SUPFAM" id="SSF56281">
    <property type="entry name" value="Metallo-hydrolase/oxidoreductase"/>
    <property type="match status" value="1"/>
</dbReference>
<name>A0A368GJA7_ANCCA</name>